<proteinExistence type="predicted"/>
<dbReference type="EMBL" id="ASHM01008519">
    <property type="protein sequence ID" value="PNY16437.1"/>
    <property type="molecule type" value="Genomic_DNA"/>
</dbReference>
<dbReference type="Proteomes" id="UP000236291">
    <property type="component" value="Unassembled WGS sequence"/>
</dbReference>
<evidence type="ECO:0000313" key="2">
    <source>
        <dbReference type="Proteomes" id="UP000236291"/>
    </source>
</evidence>
<organism evidence="1 2">
    <name type="scientific">Trifolium pratense</name>
    <name type="common">Red clover</name>
    <dbReference type="NCBI Taxonomy" id="57577"/>
    <lineage>
        <taxon>Eukaryota</taxon>
        <taxon>Viridiplantae</taxon>
        <taxon>Streptophyta</taxon>
        <taxon>Embryophyta</taxon>
        <taxon>Tracheophyta</taxon>
        <taxon>Spermatophyta</taxon>
        <taxon>Magnoliopsida</taxon>
        <taxon>eudicotyledons</taxon>
        <taxon>Gunneridae</taxon>
        <taxon>Pentapetalae</taxon>
        <taxon>rosids</taxon>
        <taxon>fabids</taxon>
        <taxon>Fabales</taxon>
        <taxon>Fabaceae</taxon>
        <taxon>Papilionoideae</taxon>
        <taxon>50 kb inversion clade</taxon>
        <taxon>NPAAA clade</taxon>
        <taxon>Hologalegina</taxon>
        <taxon>IRL clade</taxon>
        <taxon>Trifolieae</taxon>
        <taxon>Trifolium</taxon>
    </lineage>
</organism>
<reference evidence="1 2" key="1">
    <citation type="journal article" date="2014" name="Am. J. Bot.">
        <title>Genome assembly and annotation for red clover (Trifolium pratense; Fabaceae).</title>
        <authorList>
            <person name="Istvanek J."/>
            <person name="Jaros M."/>
            <person name="Krenek A."/>
            <person name="Repkova J."/>
        </authorList>
    </citation>
    <scope>NUCLEOTIDE SEQUENCE [LARGE SCALE GENOMIC DNA]</scope>
    <source>
        <strain evidence="2">cv. Tatra</strain>
        <tissue evidence="1">Young leaves</tissue>
    </source>
</reference>
<reference evidence="1 2" key="2">
    <citation type="journal article" date="2017" name="Front. Plant Sci.">
        <title>Gene Classification and Mining of Molecular Markers Useful in Red Clover (Trifolium pratense) Breeding.</title>
        <authorList>
            <person name="Istvanek J."/>
            <person name="Dluhosova J."/>
            <person name="Dluhos P."/>
            <person name="Patkova L."/>
            <person name="Nedelnik J."/>
            <person name="Repkova J."/>
        </authorList>
    </citation>
    <scope>NUCLEOTIDE SEQUENCE [LARGE SCALE GENOMIC DNA]</scope>
    <source>
        <strain evidence="2">cv. Tatra</strain>
        <tissue evidence="1">Young leaves</tissue>
    </source>
</reference>
<protein>
    <submittedName>
        <fullName evidence="1">Uncharacterized protein</fullName>
    </submittedName>
</protein>
<sequence>MDNPFITTLMIQEWKNLIVAHLIDQVEHKWNLEIVNNIMNARDVGELRKMAITRATREDKRLWNWMQIWNLRIPQSQDLHMESGRGCFPTRDRLQQKGVQCKDLCPHCETTSGSAAGASKKRLCDDIVVLMEEKK</sequence>
<gene>
    <name evidence="1" type="ORF">L195_g013157</name>
</gene>
<evidence type="ECO:0000313" key="1">
    <source>
        <dbReference type="EMBL" id="PNY16437.1"/>
    </source>
</evidence>
<dbReference type="AlphaFoldDB" id="A0A2K3PMC5"/>
<comment type="caution">
    <text evidence="1">The sequence shown here is derived from an EMBL/GenBank/DDBJ whole genome shotgun (WGS) entry which is preliminary data.</text>
</comment>
<name>A0A2K3PMC5_TRIPR</name>
<accession>A0A2K3PMC5</accession>